<gene>
    <name evidence="2" type="primary">PAP15_7</name>
    <name evidence="2" type="ORF">PIB30_079421</name>
</gene>
<evidence type="ECO:0000256" key="1">
    <source>
        <dbReference type="SAM" id="SignalP"/>
    </source>
</evidence>
<evidence type="ECO:0000313" key="3">
    <source>
        <dbReference type="Proteomes" id="UP001341840"/>
    </source>
</evidence>
<dbReference type="EMBL" id="JASCZI010272986">
    <property type="protein sequence ID" value="MED6223979.1"/>
    <property type="molecule type" value="Genomic_DNA"/>
</dbReference>
<proteinExistence type="predicted"/>
<protein>
    <submittedName>
        <fullName evidence="2">Purple acid phosphatase 15</fullName>
    </submittedName>
</protein>
<feature type="signal peptide" evidence="1">
    <location>
        <begin position="1"/>
        <end position="25"/>
    </location>
</feature>
<name>A0ABU6ZPT5_9FABA</name>
<evidence type="ECO:0000313" key="2">
    <source>
        <dbReference type="EMBL" id="MED6223979.1"/>
    </source>
</evidence>
<organism evidence="2 3">
    <name type="scientific">Stylosanthes scabra</name>
    <dbReference type="NCBI Taxonomy" id="79078"/>
    <lineage>
        <taxon>Eukaryota</taxon>
        <taxon>Viridiplantae</taxon>
        <taxon>Streptophyta</taxon>
        <taxon>Embryophyta</taxon>
        <taxon>Tracheophyta</taxon>
        <taxon>Spermatophyta</taxon>
        <taxon>Magnoliopsida</taxon>
        <taxon>eudicotyledons</taxon>
        <taxon>Gunneridae</taxon>
        <taxon>Pentapetalae</taxon>
        <taxon>rosids</taxon>
        <taxon>fabids</taxon>
        <taxon>Fabales</taxon>
        <taxon>Fabaceae</taxon>
        <taxon>Papilionoideae</taxon>
        <taxon>50 kb inversion clade</taxon>
        <taxon>dalbergioids sensu lato</taxon>
        <taxon>Dalbergieae</taxon>
        <taxon>Pterocarpus clade</taxon>
        <taxon>Stylosanthes</taxon>
    </lineage>
</organism>
<feature type="non-terminal residue" evidence="2">
    <location>
        <position position="88"/>
    </location>
</feature>
<dbReference type="SUPFAM" id="SSF49363">
    <property type="entry name" value="Purple acid phosphatase, N-terminal domain"/>
    <property type="match status" value="1"/>
</dbReference>
<sequence length="88" mass="9665">MGSVSVHFMIVVVVSLLLIVDVVEGVPTTLEGPFKPVTVPLDNTFRGNALDLPDTHPLVQRTVEGFQPEQISVSLSSSHHFVWISWIT</sequence>
<dbReference type="InterPro" id="IPR008963">
    <property type="entry name" value="Purple_acid_Pase-like_N"/>
</dbReference>
<feature type="chain" id="PRO_5046708973" evidence="1">
    <location>
        <begin position="26"/>
        <end position="88"/>
    </location>
</feature>
<reference evidence="2 3" key="1">
    <citation type="journal article" date="2023" name="Plants (Basel)">
        <title>Bridging the Gap: Combining Genomics and Transcriptomics Approaches to Understand Stylosanthes scabra, an Orphan Legume from the Brazilian Caatinga.</title>
        <authorList>
            <person name="Ferreira-Neto J.R.C."/>
            <person name="da Silva M.D."/>
            <person name="Binneck E."/>
            <person name="de Melo N.F."/>
            <person name="da Silva R.H."/>
            <person name="de Melo A.L.T.M."/>
            <person name="Pandolfi V."/>
            <person name="Bustamante F.O."/>
            <person name="Brasileiro-Vidal A.C."/>
            <person name="Benko-Iseppon A.M."/>
        </authorList>
    </citation>
    <scope>NUCLEOTIDE SEQUENCE [LARGE SCALE GENOMIC DNA]</scope>
    <source>
        <tissue evidence="2">Leaves</tissue>
    </source>
</reference>
<dbReference type="Proteomes" id="UP001341840">
    <property type="component" value="Unassembled WGS sequence"/>
</dbReference>
<accession>A0ABU6ZPT5</accession>
<keyword evidence="3" id="KW-1185">Reference proteome</keyword>
<comment type="caution">
    <text evidence="2">The sequence shown here is derived from an EMBL/GenBank/DDBJ whole genome shotgun (WGS) entry which is preliminary data.</text>
</comment>
<keyword evidence="1" id="KW-0732">Signal</keyword>